<organism evidence="1">
    <name type="scientific">bioreactor metagenome</name>
    <dbReference type="NCBI Taxonomy" id="1076179"/>
    <lineage>
        <taxon>unclassified sequences</taxon>
        <taxon>metagenomes</taxon>
        <taxon>ecological metagenomes</taxon>
    </lineage>
</organism>
<accession>A0A645H7P7</accession>
<dbReference type="InterPro" id="IPR023811">
    <property type="entry name" value="CHP04076"/>
</dbReference>
<evidence type="ECO:0008006" key="2">
    <source>
        <dbReference type="Google" id="ProtNLM"/>
    </source>
</evidence>
<protein>
    <recommendedName>
        <fullName evidence="2">TIGR04076 family protein</fullName>
    </recommendedName>
</protein>
<comment type="caution">
    <text evidence="1">The sequence shown here is derived from an EMBL/GenBank/DDBJ whole genome shotgun (WGS) entry which is preliminary data.</text>
</comment>
<reference evidence="1" key="1">
    <citation type="submission" date="2019-08" db="EMBL/GenBank/DDBJ databases">
        <authorList>
            <person name="Kucharzyk K."/>
            <person name="Murdoch R.W."/>
            <person name="Higgins S."/>
            <person name="Loffler F."/>
        </authorList>
    </citation>
    <scope>NUCLEOTIDE SEQUENCE</scope>
</reference>
<dbReference type="AlphaFoldDB" id="A0A645H7P7"/>
<proteinExistence type="predicted"/>
<dbReference type="EMBL" id="VSSQ01088318">
    <property type="protein sequence ID" value="MPN34998.1"/>
    <property type="molecule type" value="Genomic_DNA"/>
</dbReference>
<evidence type="ECO:0000313" key="1">
    <source>
        <dbReference type="EMBL" id="MPN34998.1"/>
    </source>
</evidence>
<gene>
    <name evidence="1" type="ORF">SDC9_182492</name>
</gene>
<dbReference type="NCBIfam" id="TIGR04076">
    <property type="entry name" value="TIGR04076 family protein"/>
    <property type="match status" value="1"/>
</dbReference>
<name>A0A645H7P7_9ZZZZ</name>
<sequence length="109" mass="12419">MDFNSIDHRKINKNLMRGLFILCGVNMGKVKLTITYAKCRCGYHNTGDSFIIEDICPPLCHELWNIIYPSIYTLLNDGTLDYGEERVKFFDAKCPDAGRVCIHGEVISD</sequence>